<protein>
    <submittedName>
        <fullName evidence="1">Uncharacterized protein</fullName>
    </submittedName>
</protein>
<organism evidence="1">
    <name type="scientific">marine sediment metagenome</name>
    <dbReference type="NCBI Taxonomy" id="412755"/>
    <lineage>
        <taxon>unclassified sequences</taxon>
        <taxon>metagenomes</taxon>
        <taxon>ecological metagenomes</taxon>
    </lineage>
</organism>
<name>X1R0U0_9ZZZZ</name>
<accession>X1R0U0</accession>
<evidence type="ECO:0000313" key="1">
    <source>
        <dbReference type="EMBL" id="GAI74138.1"/>
    </source>
</evidence>
<proteinExistence type="predicted"/>
<reference evidence="1" key="1">
    <citation type="journal article" date="2014" name="Front. Microbiol.">
        <title>High frequency of phylogenetically diverse reductive dehalogenase-homologous genes in deep subseafloor sedimentary metagenomes.</title>
        <authorList>
            <person name="Kawai M."/>
            <person name="Futagami T."/>
            <person name="Toyoda A."/>
            <person name="Takaki Y."/>
            <person name="Nishi S."/>
            <person name="Hori S."/>
            <person name="Arai W."/>
            <person name="Tsubouchi T."/>
            <person name="Morono Y."/>
            <person name="Uchiyama I."/>
            <person name="Ito T."/>
            <person name="Fujiyama A."/>
            <person name="Inagaki F."/>
            <person name="Takami H."/>
        </authorList>
    </citation>
    <scope>NUCLEOTIDE SEQUENCE</scope>
    <source>
        <strain evidence="1">Expedition CK06-06</strain>
    </source>
</reference>
<dbReference type="AlphaFoldDB" id="X1R0U0"/>
<comment type="caution">
    <text evidence="1">The sequence shown here is derived from an EMBL/GenBank/DDBJ whole genome shotgun (WGS) entry which is preliminary data.</text>
</comment>
<gene>
    <name evidence="1" type="ORF">S12H4_20246</name>
</gene>
<sequence length="167" mass="19158">MPIPGVTVSRSVLINWIDYEEVEDKLIELKFPGGTFKSTYGMQVLTVYPSNLPLEEILEKFGKTYRMIEFTVDKQFDFGDLVRRSRGGVRPIEFLSKKTMTFTLDKWKANLALTNTDEGSTITISISASYYAFRPSISPISYTTVLGYLEKDPPTEEFESYLRDTIY</sequence>
<dbReference type="EMBL" id="BARW01010232">
    <property type="protein sequence ID" value="GAI74138.1"/>
    <property type="molecule type" value="Genomic_DNA"/>
</dbReference>